<evidence type="ECO:0000256" key="6">
    <source>
        <dbReference type="ARBA" id="ARBA00022691"/>
    </source>
</evidence>
<dbReference type="HAMAP" id="MF_00113">
    <property type="entry name" value="QueA"/>
    <property type="match status" value="1"/>
</dbReference>
<comment type="catalytic activity">
    <reaction evidence="8 13">
        <text>7-aminomethyl-7-carbaguanosine(34) in tRNA + S-adenosyl-L-methionine = epoxyqueuosine(34) in tRNA + adenine + L-methionine + 2 H(+)</text>
        <dbReference type="Rhea" id="RHEA:32155"/>
        <dbReference type="Rhea" id="RHEA-COMP:10342"/>
        <dbReference type="Rhea" id="RHEA-COMP:18582"/>
        <dbReference type="ChEBI" id="CHEBI:15378"/>
        <dbReference type="ChEBI" id="CHEBI:16708"/>
        <dbReference type="ChEBI" id="CHEBI:57844"/>
        <dbReference type="ChEBI" id="CHEBI:59789"/>
        <dbReference type="ChEBI" id="CHEBI:82833"/>
        <dbReference type="ChEBI" id="CHEBI:194443"/>
        <dbReference type="EC" id="2.4.99.17"/>
    </reaction>
</comment>
<dbReference type="InterPro" id="IPR036100">
    <property type="entry name" value="QueA_sf"/>
</dbReference>
<evidence type="ECO:0000256" key="13">
    <source>
        <dbReference type="HAMAP-Rule" id="MF_00113"/>
    </source>
</evidence>
<dbReference type="Proteomes" id="UP000298324">
    <property type="component" value="Unassembled WGS sequence"/>
</dbReference>
<proteinExistence type="inferred from homology"/>
<dbReference type="Pfam" id="PF02547">
    <property type="entry name" value="Queuosine_synth"/>
    <property type="match status" value="1"/>
</dbReference>
<evidence type="ECO:0000256" key="5">
    <source>
        <dbReference type="ARBA" id="ARBA00022679"/>
    </source>
</evidence>
<keyword evidence="6 13" id="KW-0949">S-adenosyl-L-methionine</keyword>
<keyword evidence="14" id="KW-0328">Glycosyltransferase</keyword>
<dbReference type="FunFam" id="2.40.10.240:FF:000002">
    <property type="entry name" value="S-adenosylmethionine:tRNA ribosyltransferase-isomerase"/>
    <property type="match status" value="1"/>
</dbReference>
<comment type="subcellular location">
    <subcellularLocation>
        <location evidence="1 13">Cytoplasm</location>
    </subcellularLocation>
</comment>
<gene>
    <name evidence="13 14" type="primary">queA</name>
    <name evidence="14" type="ORF">Psch_00067</name>
</gene>
<dbReference type="FunFam" id="3.40.1780.10:FF:000001">
    <property type="entry name" value="S-adenosylmethionine:tRNA ribosyltransferase-isomerase"/>
    <property type="match status" value="1"/>
</dbReference>
<evidence type="ECO:0000256" key="7">
    <source>
        <dbReference type="ARBA" id="ARBA00022785"/>
    </source>
</evidence>
<dbReference type="SUPFAM" id="SSF111337">
    <property type="entry name" value="QueA-like"/>
    <property type="match status" value="1"/>
</dbReference>
<keyword evidence="7 13" id="KW-0671">Queuosine biosynthesis</keyword>
<evidence type="ECO:0000256" key="2">
    <source>
        <dbReference type="ARBA" id="ARBA00004691"/>
    </source>
</evidence>
<comment type="function">
    <text evidence="13">Transfers and isomerizes the ribose moiety from AdoMet to the 7-aminomethyl group of 7-deazaguanine (preQ1-tRNA) to give epoxyqueuosine (oQ-tRNA).</text>
</comment>
<comment type="caution">
    <text evidence="14">The sequence shown here is derived from an EMBL/GenBank/DDBJ whole genome shotgun (WGS) entry which is preliminary data.</text>
</comment>
<dbReference type="NCBIfam" id="NF001140">
    <property type="entry name" value="PRK00147.1"/>
    <property type="match status" value="1"/>
</dbReference>
<evidence type="ECO:0000256" key="4">
    <source>
        <dbReference type="ARBA" id="ARBA00022490"/>
    </source>
</evidence>
<evidence type="ECO:0000256" key="11">
    <source>
        <dbReference type="ARBA" id="ARBA00069325"/>
    </source>
</evidence>
<dbReference type="EMBL" id="QFGA01000001">
    <property type="protein sequence ID" value="TEB06535.1"/>
    <property type="molecule type" value="Genomic_DNA"/>
</dbReference>
<evidence type="ECO:0000256" key="10">
    <source>
        <dbReference type="ARBA" id="ARBA00066503"/>
    </source>
</evidence>
<organism evidence="14 15">
    <name type="scientific">Pelotomaculum schinkii</name>
    <dbReference type="NCBI Taxonomy" id="78350"/>
    <lineage>
        <taxon>Bacteria</taxon>
        <taxon>Bacillati</taxon>
        <taxon>Bacillota</taxon>
        <taxon>Clostridia</taxon>
        <taxon>Eubacteriales</taxon>
        <taxon>Desulfotomaculaceae</taxon>
        <taxon>Pelotomaculum</taxon>
    </lineage>
</organism>
<evidence type="ECO:0000256" key="1">
    <source>
        <dbReference type="ARBA" id="ARBA00004496"/>
    </source>
</evidence>
<keyword evidence="5 13" id="KW-0808">Transferase</keyword>
<dbReference type="InterPro" id="IPR042118">
    <property type="entry name" value="QueA_dom1"/>
</dbReference>
<protein>
    <recommendedName>
        <fullName evidence="11 13">S-adenosylmethionine:tRNA ribosyltransferase-isomerase</fullName>
        <ecNumber evidence="10 13">2.4.99.17</ecNumber>
    </recommendedName>
    <alternativeName>
        <fullName evidence="12 13">Queuosine biosynthesis protein QueA</fullName>
    </alternativeName>
</protein>
<dbReference type="GO" id="GO:0051075">
    <property type="term" value="F:S-adenosylmethionine:tRNA ribosyltransferase-isomerase activity"/>
    <property type="evidence" value="ECO:0007669"/>
    <property type="project" value="UniProtKB-EC"/>
</dbReference>
<comment type="similarity">
    <text evidence="9 13">Belongs to the QueA family.</text>
</comment>
<evidence type="ECO:0000313" key="14">
    <source>
        <dbReference type="EMBL" id="TEB06535.1"/>
    </source>
</evidence>
<dbReference type="AlphaFoldDB" id="A0A4Y7RBZ2"/>
<evidence type="ECO:0000256" key="8">
    <source>
        <dbReference type="ARBA" id="ARBA00052751"/>
    </source>
</evidence>
<dbReference type="PANTHER" id="PTHR30307">
    <property type="entry name" value="S-ADENOSYLMETHIONINE:TRNA RIBOSYLTRANSFERASE-ISOMERASE"/>
    <property type="match status" value="1"/>
</dbReference>
<dbReference type="RefSeq" id="WP_190238776.1">
    <property type="nucleotide sequence ID" value="NZ_QFGA01000001.1"/>
</dbReference>
<dbReference type="EC" id="2.4.99.17" evidence="10 13"/>
<dbReference type="PANTHER" id="PTHR30307:SF0">
    <property type="entry name" value="S-ADENOSYLMETHIONINE:TRNA RIBOSYLTRANSFERASE-ISOMERASE"/>
    <property type="match status" value="1"/>
</dbReference>
<dbReference type="InterPro" id="IPR042119">
    <property type="entry name" value="QueA_dom2"/>
</dbReference>
<evidence type="ECO:0000256" key="9">
    <source>
        <dbReference type="ARBA" id="ARBA00061210"/>
    </source>
</evidence>
<dbReference type="UniPathway" id="UPA00392"/>
<reference evidence="14 15" key="1">
    <citation type="journal article" date="2018" name="Environ. Microbiol.">
        <title>Novel energy conservation strategies and behaviour of Pelotomaculum schinkii driving syntrophic propionate catabolism.</title>
        <authorList>
            <person name="Hidalgo-Ahumada C.A.P."/>
            <person name="Nobu M.K."/>
            <person name="Narihiro T."/>
            <person name="Tamaki H."/>
            <person name="Liu W.T."/>
            <person name="Kamagata Y."/>
            <person name="Stams A.J.M."/>
            <person name="Imachi H."/>
            <person name="Sousa D.Z."/>
        </authorList>
    </citation>
    <scope>NUCLEOTIDE SEQUENCE [LARGE SCALE GENOMIC DNA]</scope>
    <source>
        <strain evidence="14 15">HH</strain>
    </source>
</reference>
<keyword evidence="4 13" id="KW-0963">Cytoplasm</keyword>
<sequence>MNLSDFDYDLPEELIAQDPCGLRDRSRLMVVPLDRDEFEHRCFRDLLKYLRPGDNLVVNDTKVIPARLLGEKKVTGAKMEVLLLKKLEKDRWEALVRPGKRAPAGTEITFNHGLLEGRILEDTAYGGRIVEFYYNGSFDEVLDRVGLMPVPPYIKKPLSDRHRYQTVYAREAGSAAAPTAGLHFSPELLSSIRAMGVTITPVLLHVGLGTFRPVEVQDISLHHMHAENYEISGESAAAINLTKQQGGRVIAVGTTTTRCLESVAQEYGQIRPCSGWTEIFIYPGYRFQVIDGLVTNFHLPKSTLLMMVSALAGRDRILSAYEEAVRQKYRFFSFGDAMLIV</sequence>
<dbReference type="Gene3D" id="2.40.10.240">
    <property type="entry name" value="QueA-like"/>
    <property type="match status" value="1"/>
</dbReference>
<evidence type="ECO:0000313" key="15">
    <source>
        <dbReference type="Proteomes" id="UP000298324"/>
    </source>
</evidence>
<keyword evidence="14" id="KW-0413">Isomerase</keyword>
<comment type="pathway">
    <text evidence="2 13">tRNA modification; tRNA-queuosine biosynthesis.</text>
</comment>
<dbReference type="NCBIfam" id="TIGR00113">
    <property type="entry name" value="queA"/>
    <property type="match status" value="1"/>
</dbReference>
<comment type="subunit">
    <text evidence="3 13">Monomer.</text>
</comment>
<dbReference type="Gene3D" id="3.40.1780.10">
    <property type="entry name" value="QueA-like"/>
    <property type="match status" value="1"/>
</dbReference>
<accession>A0A4Y7RBZ2</accession>
<dbReference type="InterPro" id="IPR003699">
    <property type="entry name" value="QueA"/>
</dbReference>
<evidence type="ECO:0000256" key="12">
    <source>
        <dbReference type="ARBA" id="ARBA00076160"/>
    </source>
</evidence>
<dbReference type="GO" id="GO:0005737">
    <property type="term" value="C:cytoplasm"/>
    <property type="evidence" value="ECO:0007669"/>
    <property type="project" value="UniProtKB-SubCell"/>
</dbReference>
<evidence type="ECO:0000256" key="3">
    <source>
        <dbReference type="ARBA" id="ARBA00011245"/>
    </source>
</evidence>
<name>A0A4Y7RBZ2_9FIRM</name>
<keyword evidence="15" id="KW-1185">Reference proteome</keyword>
<dbReference type="GO" id="GO:0008616">
    <property type="term" value="P:tRNA queuosine(34) biosynthetic process"/>
    <property type="evidence" value="ECO:0007669"/>
    <property type="project" value="UniProtKB-UniRule"/>
</dbReference>